<protein>
    <submittedName>
        <fullName evidence="2">Zn-dependent hydrolase</fullName>
    </submittedName>
</protein>
<dbReference type="SUPFAM" id="SSF56281">
    <property type="entry name" value="Metallo-hydrolase/oxidoreductase"/>
    <property type="match status" value="1"/>
</dbReference>
<dbReference type="EMBL" id="AKKV01000036">
    <property type="protein sequence ID" value="EIT84341.1"/>
    <property type="molecule type" value="Genomic_DNA"/>
</dbReference>
<dbReference type="Proteomes" id="UP000004080">
    <property type="component" value="Unassembled WGS sequence"/>
</dbReference>
<keyword evidence="2" id="KW-0378">Hydrolase</keyword>
<gene>
    <name evidence="2" type="ORF">A374_16183</name>
</gene>
<dbReference type="PANTHER" id="PTHR42951">
    <property type="entry name" value="METALLO-BETA-LACTAMASE DOMAIN-CONTAINING"/>
    <property type="match status" value="1"/>
</dbReference>
<evidence type="ECO:0000313" key="2">
    <source>
        <dbReference type="EMBL" id="EIT84341.1"/>
    </source>
</evidence>
<dbReference type="OrthoDB" id="420651at2"/>
<dbReference type="PATRIC" id="fig|1196324.3.peg.3311"/>
<comment type="caution">
    <text evidence="2">The sequence shown here is derived from an EMBL/GenBank/DDBJ whole genome shotgun (WGS) entry which is preliminary data.</text>
</comment>
<reference evidence="2 3" key="1">
    <citation type="journal article" date="2012" name="J. Bacteriol.">
        <title>Genome of Bacillus macauensis ZFHKF-1, a Long-Chain-Forming Bacterium.</title>
        <authorList>
            <person name="Cai L."/>
            <person name="Zhang T."/>
        </authorList>
    </citation>
    <scope>NUCLEOTIDE SEQUENCE [LARGE SCALE GENOMIC DNA]</scope>
    <source>
        <strain evidence="2 3">ZFHKF-1</strain>
    </source>
</reference>
<proteinExistence type="predicted"/>
<name>I8IXW9_9BACL</name>
<dbReference type="InterPro" id="IPR050855">
    <property type="entry name" value="NDM-1-like"/>
</dbReference>
<accession>I8IXW9</accession>
<evidence type="ECO:0000259" key="1">
    <source>
        <dbReference type="SMART" id="SM00849"/>
    </source>
</evidence>
<dbReference type="GO" id="GO:0016787">
    <property type="term" value="F:hydrolase activity"/>
    <property type="evidence" value="ECO:0007669"/>
    <property type="project" value="UniProtKB-KW"/>
</dbReference>
<dbReference type="InterPro" id="IPR001279">
    <property type="entry name" value="Metallo-B-lactamas"/>
</dbReference>
<dbReference type="eggNOG" id="COG0491">
    <property type="taxonomic scope" value="Bacteria"/>
</dbReference>
<dbReference type="Pfam" id="PF00753">
    <property type="entry name" value="Lactamase_B"/>
    <property type="match status" value="1"/>
</dbReference>
<dbReference type="InterPro" id="IPR036866">
    <property type="entry name" value="RibonucZ/Hydroxyglut_hydro"/>
</dbReference>
<dbReference type="STRING" id="1196324.A374_16183"/>
<dbReference type="PANTHER" id="PTHR42951:SF4">
    <property type="entry name" value="ACYL-COENZYME A THIOESTERASE MBLAC2"/>
    <property type="match status" value="1"/>
</dbReference>
<dbReference type="SMART" id="SM00849">
    <property type="entry name" value="Lactamase_B"/>
    <property type="match status" value="1"/>
</dbReference>
<evidence type="ECO:0000313" key="3">
    <source>
        <dbReference type="Proteomes" id="UP000004080"/>
    </source>
</evidence>
<sequence length="286" mass="32585">MLKALSPRVYYMEHVQETDRPALGLIVGENYSIAVDAGNSPAHASLFLEQATALTQSPIEFVVITHWHWDHVFGIRTMNCHSISHFETKEKIAIMTTQDWDDASLDERVVTGEEISFCSEMIKKEMPVRDDLILKVPDITFTQTMTLDLGGITAVIDHVGGVHAPDSSIVYVPQEHIVFVGDCLYQDFYSGEWSYDLQAFQVLVDKLLRYEARWYVLGHQHPKTKEDFTAFVQEILTIGELVGQAESLHDVQAVYEQAYGHEPSEDEREWMRNFIAGNHKKRNAQA</sequence>
<dbReference type="AlphaFoldDB" id="I8IXW9"/>
<dbReference type="RefSeq" id="WP_007203309.1">
    <property type="nucleotide sequence ID" value="NZ_AKKV01000036.1"/>
</dbReference>
<organism evidence="2 3">
    <name type="scientific">Fictibacillus macauensis ZFHKF-1</name>
    <dbReference type="NCBI Taxonomy" id="1196324"/>
    <lineage>
        <taxon>Bacteria</taxon>
        <taxon>Bacillati</taxon>
        <taxon>Bacillota</taxon>
        <taxon>Bacilli</taxon>
        <taxon>Bacillales</taxon>
        <taxon>Fictibacillaceae</taxon>
        <taxon>Fictibacillus</taxon>
    </lineage>
</organism>
<keyword evidence="3" id="KW-1185">Reference proteome</keyword>
<feature type="domain" description="Metallo-beta-lactamase" evidence="1">
    <location>
        <begin position="20"/>
        <end position="219"/>
    </location>
</feature>
<dbReference type="Gene3D" id="3.60.15.10">
    <property type="entry name" value="Ribonuclease Z/Hydroxyacylglutathione hydrolase-like"/>
    <property type="match status" value="1"/>
</dbReference>